<dbReference type="Proteomes" id="UP000251431">
    <property type="component" value="Unassembled WGS sequence"/>
</dbReference>
<reference evidence="1 2" key="1">
    <citation type="submission" date="2018-06" db="EMBL/GenBank/DDBJ databases">
        <authorList>
            <consortium name="Pathogen Informatics"/>
            <person name="Doyle S."/>
        </authorList>
    </citation>
    <scope>NUCLEOTIDE SEQUENCE [LARGE SCALE GENOMIC DNA]</scope>
    <source>
        <strain evidence="1 2">NCTC7582</strain>
    </source>
</reference>
<dbReference type="RefSeq" id="WP_325048361.1">
    <property type="nucleotide sequence ID" value="NZ_UAQE01000005.1"/>
</dbReference>
<organism evidence="1 2">
    <name type="scientific">Lysinibacillus capsici</name>
    <dbReference type="NCBI Taxonomy" id="2115968"/>
    <lineage>
        <taxon>Bacteria</taxon>
        <taxon>Bacillati</taxon>
        <taxon>Bacillota</taxon>
        <taxon>Bacilli</taxon>
        <taxon>Bacillales</taxon>
        <taxon>Bacillaceae</taxon>
        <taxon>Lysinibacillus</taxon>
    </lineage>
</organism>
<accession>A0A2X1AAM6</accession>
<gene>
    <name evidence="1" type="ORF">NCTC7582_05112</name>
</gene>
<keyword evidence="1" id="KW-0378">Hydrolase</keyword>
<dbReference type="AlphaFoldDB" id="A0A2X1AAM6"/>
<name>A0A2X1AAM6_9BACI</name>
<sequence>MEYYKFLRQYVGHQPIILPGSVVLILNSENEILLQKDMMAVGGSLEA</sequence>
<evidence type="ECO:0000313" key="2">
    <source>
        <dbReference type="Proteomes" id="UP000251431"/>
    </source>
</evidence>
<proteinExistence type="predicted"/>
<dbReference type="GO" id="GO:0016787">
    <property type="term" value="F:hydrolase activity"/>
    <property type="evidence" value="ECO:0007669"/>
    <property type="project" value="UniProtKB-KW"/>
</dbReference>
<protein>
    <submittedName>
        <fullName evidence="1">NUDIX hydrolase</fullName>
    </submittedName>
</protein>
<evidence type="ECO:0000313" key="1">
    <source>
        <dbReference type="EMBL" id="SPU40570.1"/>
    </source>
</evidence>
<dbReference type="EMBL" id="UAQE01000005">
    <property type="protein sequence ID" value="SPU40570.1"/>
    <property type="molecule type" value="Genomic_DNA"/>
</dbReference>